<evidence type="ECO:0000256" key="1">
    <source>
        <dbReference type="ARBA" id="ARBA00004308"/>
    </source>
</evidence>
<dbReference type="InterPro" id="IPR016635">
    <property type="entry name" value="AP_complex_ssu"/>
</dbReference>
<dbReference type="Pfam" id="PF01217">
    <property type="entry name" value="Clat_adaptor_s"/>
    <property type="match status" value="1"/>
</dbReference>
<proteinExistence type="inferred from homology"/>
<keyword evidence="3" id="KW-0813">Transport</keyword>
<name>A0A433DM00_9FUNG</name>
<evidence type="ECO:0000256" key="2">
    <source>
        <dbReference type="ARBA" id="ARBA00006972"/>
    </source>
</evidence>
<dbReference type="SUPFAM" id="SSF64356">
    <property type="entry name" value="SNARE-like"/>
    <property type="match status" value="1"/>
</dbReference>
<dbReference type="GO" id="GO:0012505">
    <property type="term" value="C:endomembrane system"/>
    <property type="evidence" value="ECO:0007669"/>
    <property type="project" value="UniProtKB-SubCell"/>
</dbReference>
<feature type="domain" description="AP complex mu/sigma subunit" evidence="6">
    <location>
        <begin position="103"/>
        <end position="145"/>
    </location>
</feature>
<keyword evidence="5" id="KW-0472">Membrane</keyword>
<reference evidence="7 8" key="1">
    <citation type="journal article" date="2018" name="New Phytol.">
        <title>Phylogenomics of Endogonaceae and evolution of mycorrhizas within Mucoromycota.</title>
        <authorList>
            <person name="Chang Y."/>
            <person name="Desiro A."/>
            <person name="Na H."/>
            <person name="Sandor L."/>
            <person name="Lipzen A."/>
            <person name="Clum A."/>
            <person name="Barry K."/>
            <person name="Grigoriev I.V."/>
            <person name="Martin F.M."/>
            <person name="Stajich J.E."/>
            <person name="Smith M.E."/>
            <person name="Bonito G."/>
            <person name="Spatafora J.W."/>
        </authorList>
    </citation>
    <scope>NUCLEOTIDE SEQUENCE [LARGE SCALE GENOMIC DNA]</scope>
    <source>
        <strain evidence="7 8">GMNB39</strain>
    </source>
</reference>
<dbReference type="InterPro" id="IPR022775">
    <property type="entry name" value="AP_mu_sigma_su"/>
</dbReference>
<organism evidence="7 8">
    <name type="scientific">Jimgerdemannia flammicorona</name>
    <dbReference type="NCBI Taxonomy" id="994334"/>
    <lineage>
        <taxon>Eukaryota</taxon>
        <taxon>Fungi</taxon>
        <taxon>Fungi incertae sedis</taxon>
        <taxon>Mucoromycota</taxon>
        <taxon>Mucoromycotina</taxon>
        <taxon>Endogonomycetes</taxon>
        <taxon>Endogonales</taxon>
        <taxon>Endogonaceae</taxon>
        <taxon>Jimgerdemannia</taxon>
    </lineage>
</organism>
<evidence type="ECO:0000313" key="8">
    <source>
        <dbReference type="Proteomes" id="UP000268093"/>
    </source>
</evidence>
<dbReference type="Proteomes" id="UP000268093">
    <property type="component" value="Unassembled WGS sequence"/>
</dbReference>
<dbReference type="AlphaFoldDB" id="A0A433DM00"/>
<evidence type="ECO:0000256" key="4">
    <source>
        <dbReference type="ARBA" id="ARBA00022927"/>
    </source>
</evidence>
<dbReference type="EMBL" id="RBNI01000336">
    <property type="protein sequence ID" value="RUP51910.1"/>
    <property type="molecule type" value="Genomic_DNA"/>
</dbReference>
<accession>A0A433DM00</accession>
<comment type="subcellular location">
    <subcellularLocation>
        <location evidence="1">Endomembrane system</location>
    </subcellularLocation>
</comment>
<dbReference type="PANTHER" id="PTHR11753">
    <property type="entry name" value="ADAPTOR COMPLEXES SMALL SUBUNIT FAMILY"/>
    <property type="match status" value="1"/>
</dbReference>
<comment type="similarity">
    <text evidence="2">Belongs to the adaptor complexes small subunit family.</text>
</comment>
<protein>
    <recommendedName>
        <fullName evidence="6">AP complex mu/sigma subunit domain-containing protein</fullName>
    </recommendedName>
</protein>
<comment type="caution">
    <text evidence="7">The sequence shown here is derived from an EMBL/GenBank/DDBJ whole genome shotgun (WGS) entry which is preliminary data.</text>
</comment>
<dbReference type="GO" id="GO:0015031">
    <property type="term" value="P:protein transport"/>
    <property type="evidence" value="ECO:0007669"/>
    <property type="project" value="UniProtKB-KW"/>
</dbReference>
<evidence type="ECO:0000256" key="3">
    <source>
        <dbReference type="ARBA" id="ARBA00022448"/>
    </source>
</evidence>
<dbReference type="Gene3D" id="3.30.450.60">
    <property type="match status" value="2"/>
</dbReference>
<dbReference type="InterPro" id="IPR011012">
    <property type="entry name" value="Longin-like_dom_sf"/>
</dbReference>
<gene>
    <name evidence="7" type="ORF">BC936DRAFT_144579</name>
</gene>
<keyword evidence="4" id="KW-0653">Protein transport</keyword>
<evidence type="ECO:0000259" key="6">
    <source>
        <dbReference type="Pfam" id="PF01217"/>
    </source>
</evidence>
<evidence type="ECO:0000313" key="7">
    <source>
        <dbReference type="EMBL" id="RUP51910.1"/>
    </source>
</evidence>
<dbReference type="OrthoDB" id="371463at2759"/>
<evidence type="ECO:0000256" key="5">
    <source>
        <dbReference type="ARBA" id="ARBA00023136"/>
    </source>
</evidence>
<sequence length="154" mass="17874">MISFILLVNKQRRTRLSRYFARDGIPSVEKRPAFEADVAKHCSLRDDQKVRVTTSGLLRLADLTLSPHSPWYNYRQRTAVMRPFTLLLDLKGKRTNSRFSSSFRPALSELDIMFNLEKVHMIFEEVVLDGHVVETNKDRILAPIIATRKEKSSR</sequence>
<keyword evidence="8" id="KW-1185">Reference proteome</keyword>